<dbReference type="SUPFAM" id="SSF64376">
    <property type="entry name" value="YlxR-like"/>
    <property type="match status" value="1"/>
</dbReference>
<gene>
    <name evidence="2" type="ORF">GJQ69_09495</name>
</gene>
<dbReference type="Gene3D" id="3.30.1230.10">
    <property type="entry name" value="YlxR-like"/>
    <property type="match status" value="1"/>
</dbReference>
<dbReference type="PANTHER" id="PTHR34215:SF1">
    <property type="entry name" value="YLXR DOMAIN-CONTAINING PROTEIN"/>
    <property type="match status" value="1"/>
</dbReference>
<evidence type="ECO:0000313" key="2">
    <source>
        <dbReference type="EMBL" id="QKN24834.1"/>
    </source>
</evidence>
<dbReference type="EMBL" id="CP046051">
    <property type="protein sequence ID" value="QKN24834.1"/>
    <property type="molecule type" value="Genomic_DNA"/>
</dbReference>
<dbReference type="NCBIfam" id="NF047356">
    <property type="entry name" value="RNA_bind_RnpM"/>
    <property type="match status" value="1"/>
</dbReference>
<evidence type="ECO:0000313" key="3">
    <source>
        <dbReference type="Proteomes" id="UP000501316"/>
    </source>
</evidence>
<dbReference type="Proteomes" id="UP000501316">
    <property type="component" value="Chromosome"/>
</dbReference>
<sequence>MQVHQKKVPLRMCTGCGEMKQKKELVRVVRSPEGEISLDLTGRKPGRGAYVCRSIVCLRRACKARRFEKAFSCQIPEEVYDRMEKEMEQDACE</sequence>
<reference evidence="2 3" key="1">
    <citation type="submission" date="2019-11" db="EMBL/GenBank/DDBJ databases">
        <authorList>
            <person name="Ren C."/>
            <person name="Wang H."/>
            <person name="Xu Y."/>
        </authorList>
    </citation>
    <scope>NUCLEOTIDE SEQUENCE [LARGE SCALE GENOMIC DNA]</scope>
    <source>
        <strain evidence="2 3">LBM 19010</strain>
    </source>
</reference>
<organism evidence="2 3">
    <name type="scientific">Caproicibacterium lactatifermentans</name>
    <dbReference type="NCBI Taxonomy" id="2666138"/>
    <lineage>
        <taxon>Bacteria</taxon>
        <taxon>Bacillati</taxon>
        <taxon>Bacillota</taxon>
        <taxon>Clostridia</taxon>
        <taxon>Eubacteriales</taxon>
        <taxon>Oscillospiraceae</taxon>
        <taxon>Caproicibacterium</taxon>
    </lineage>
</organism>
<dbReference type="Pfam" id="PF04296">
    <property type="entry name" value="YlxR"/>
    <property type="match status" value="1"/>
</dbReference>
<dbReference type="InterPro" id="IPR035931">
    <property type="entry name" value="YlxR-like_sf"/>
</dbReference>
<proteinExistence type="predicted"/>
<name>A0A859DT04_9FIRM</name>
<protein>
    <submittedName>
        <fullName evidence="2">DUF448 domain-containing protein</fullName>
    </submittedName>
</protein>
<dbReference type="AlphaFoldDB" id="A0A859DT04"/>
<dbReference type="CDD" id="cd00279">
    <property type="entry name" value="YlxR"/>
    <property type="match status" value="1"/>
</dbReference>
<dbReference type="InterPro" id="IPR037465">
    <property type="entry name" value="YlxR"/>
</dbReference>
<evidence type="ECO:0000259" key="1">
    <source>
        <dbReference type="Pfam" id="PF04296"/>
    </source>
</evidence>
<dbReference type="KEGG" id="clf:GJQ69_09495"/>
<dbReference type="InterPro" id="IPR007393">
    <property type="entry name" value="YlxR_dom"/>
</dbReference>
<dbReference type="PANTHER" id="PTHR34215">
    <property type="entry name" value="BLL0784 PROTEIN"/>
    <property type="match status" value="1"/>
</dbReference>
<accession>A0A859DT04</accession>
<feature type="domain" description="YlxR" evidence="1">
    <location>
        <begin position="11"/>
        <end position="85"/>
    </location>
</feature>